<sequence length="52" mass="5490">MKNLLTFGLLLLGFAVVAQPGMPNNPTPIDGLTGLLVVGGAIIGFRNRNKIR</sequence>
<keyword evidence="1" id="KW-1133">Transmembrane helix</keyword>
<evidence type="ECO:0000313" key="3">
    <source>
        <dbReference type="Proteomes" id="UP000253517"/>
    </source>
</evidence>
<dbReference type="Proteomes" id="UP000253517">
    <property type="component" value="Unassembled WGS sequence"/>
</dbReference>
<dbReference type="RefSeq" id="WP_160172013.1">
    <property type="nucleotide sequence ID" value="NZ_BHZF01000001.1"/>
</dbReference>
<gene>
    <name evidence="2" type="ORF">DES35_101426</name>
</gene>
<protein>
    <submittedName>
        <fullName evidence="2">Uncharacterized protein</fullName>
    </submittedName>
</protein>
<evidence type="ECO:0000313" key="2">
    <source>
        <dbReference type="EMBL" id="RCX05143.1"/>
    </source>
</evidence>
<reference evidence="2 3" key="1">
    <citation type="submission" date="2018-07" db="EMBL/GenBank/DDBJ databases">
        <title>Genomic Encyclopedia of Type Strains, Phase IV (KMG-IV): sequencing the most valuable type-strain genomes for metagenomic binning, comparative biology and taxonomic classification.</title>
        <authorList>
            <person name="Goeker M."/>
        </authorList>
    </citation>
    <scope>NUCLEOTIDE SEQUENCE [LARGE SCALE GENOMIC DNA]</scope>
    <source>
        <strain evidence="2 3">DSM 21410</strain>
    </source>
</reference>
<keyword evidence="1" id="KW-0472">Membrane</keyword>
<keyword evidence="3" id="KW-1185">Reference proteome</keyword>
<evidence type="ECO:0000256" key="1">
    <source>
        <dbReference type="SAM" id="Phobius"/>
    </source>
</evidence>
<keyword evidence="1" id="KW-0812">Transmembrane</keyword>
<dbReference type="EMBL" id="QPJS01000001">
    <property type="protein sequence ID" value="RCX05143.1"/>
    <property type="molecule type" value="Genomic_DNA"/>
</dbReference>
<feature type="transmembrane region" description="Helical" evidence="1">
    <location>
        <begin position="28"/>
        <end position="45"/>
    </location>
</feature>
<name>A0A369A7L7_9FLAO</name>
<proteinExistence type="predicted"/>
<accession>A0A369A7L7</accession>
<dbReference type="AlphaFoldDB" id="A0A369A7L7"/>
<comment type="caution">
    <text evidence="2">The sequence shown here is derived from an EMBL/GenBank/DDBJ whole genome shotgun (WGS) entry which is preliminary data.</text>
</comment>
<organism evidence="2 3">
    <name type="scientific">Schleiferia thermophila</name>
    <dbReference type="NCBI Taxonomy" id="884107"/>
    <lineage>
        <taxon>Bacteria</taxon>
        <taxon>Pseudomonadati</taxon>
        <taxon>Bacteroidota</taxon>
        <taxon>Flavobacteriia</taxon>
        <taxon>Flavobacteriales</taxon>
        <taxon>Schleiferiaceae</taxon>
        <taxon>Schleiferia</taxon>
    </lineage>
</organism>